<name>A0AA85K2D9_TRIRE</name>
<evidence type="ECO:0008006" key="3">
    <source>
        <dbReference type="Google" id="ProtNLM"/>
    </source>
</evidence>
<accession>A0AA85K2D9</accession>
<dbReference type="AlphaFoldDB" id="A0AA85K2D9"/>
<dbReference type="WBParaSite" id="TREG1_61670.1">
    <property type="protein sequence ID" value="TREG1_61670.1"/>
    <property type="gene ID" value="TREG1_61670"/>
</dbReference>
<reference evidence="2" key="2">
    <citation type="submission" date="2023-11" db="UniProtKB">
        <authorList>
            <consortium name="WormBaseParasite"/>
        </authorList>
    </citation>
    <scope>IDENTIFICATION</scope>
</reference>
<organism evidence="1 2">
    <name type="scientific">Trichobilharzia regenti</name>
    <name type="common">Nasal bird schistosome</name>
    <dbReference type="NCBI Taxonomy" id="157069"/>
    <lineage>
        <taxon>Eukaryota</taxon>
        <taxon>Metazoa</taxon>
        <taxon>Spiralia</taxon>
        <taxon>Lophotrochozoa</taxon>
        <taxon>Platyhelminthes</taxon>
        <taxon>Trematoda</taxon>
        <taxon>Digenea</taxon>
        <taxon>Strigeidida</taxon>
        <taxon>Schistosomatoidea</taxon>
        <taxon>Schistosomatidae</taxon>
        <taxon>Trichobilharzia</taxon>
    </lineage>
</organism>
<keyword evidence="1" id="KW-1185">Reference proteome</keyword>
<sequence>MDDVFDTSLTDTHSELEVASRDWERRAAEVHNAGVREGYFARTDALLQEKFDTGIHQGFGLTFELAVLRGRLSVKAYYSVGENKSKIENVIHLISVKEQELISSGYQEKDSASYQELVKEAEILLLT</sequence>
<evidence type="ECO:0000313" key="1">
    <source>
        <dbReference type="Proteomes" id="UP000050795"/>
    </source>
</evidence>
<proteinExistence type="predicted"/>
<reference evidence="1" key="1">
    <citation type="submission" date="2022-06" db="EMBL/GenBank/DDBJ databases">
        <authorList>
            <person name="Berger JAMES D."/>
            <person name="Berger JAMES D."/>
        </authorList>
    </citation>
    <scope>NUCLEOTIDE SEQUENCE [LARGE SCALE GENOMIC DNA]</scope>
</reference>
<dbReference type="Proteomes" id="UP000050795">
    <property type="component" value="Unassembled WGS sequence"/>
</dbReference>
<protein>
    <recommendedName>
        <fullName evidence="3">Essential protein Yae1 N-terminal domain-containing protein</fullName>
    </recommendedName>
</protein>
<evidence type="ECO:0000313" key="2">
    <source>
        <dbReference type="WBParaSite" id="TREG1_61670.1"/>
    </source>
</evidence>